<dbReference type="Gene3D" id="3.10.129.10">
    <property type="entry name" value="Hotdog Thioesterase"/>
    <property type="match status" value="2"/>
</dbReference>
<proteinExistence type="predicted"/>
<protein>
    <submittedName>
        <fullName evidence="3">Uncharacterized domain 1-containing protein</fullName>
    </submittedName>
</protein>
<sequence length="272" mass="28389">MAIEDAELTGSPFLRDLGVARRDGEIVLTVTEPHTASGALHGGAIAALAMVSAQSTLRAEDGQLAPYTTSLHVTYARAGRGTTFTAASSTVRRARELGFYQTEVRDEHGAVIAGASSTLSTGRHGDAAVMTAAEPSAPLPGDPAEFERATQAIPFHAGRGLRVHGIDHGAVEIGMATAERNLDGTGRIHEGALLTLIDLAGTSAPWTLPRPSSSGATIALHAHILGPPPGGPVVARARVRAHDERVFWCDVTVSTAADRRLCALGHLTYRFS</sequence>
<dbReference type="NCBIfam" id="TIGR00369">
    <property type="entry name" value="unchar_dom_1"/>
    <property type="match status" value="1"/>
</dbReference>
<dbReference type="PANTHER" id="PTHR21660:SF1">
    <property type="entry name" value="ACYL-COENZYME A THIOESTERASE 13"/>
    <property type="match status" value="1"/>
</dbReference>
<evidence type="ECO:0000259" key="2">
    <source>
        <dbReference type="Pfam" id="PF13622"/>
    </source>
</evidence>
<dbReference type="AlphaFoldDB" id="A0A1I5MFK0"/>
<dbReference type="OrthoDB" id="3685487at2"/>
<dbReference type="RefSeq" id="WP_092528165.1">
    <property type="nucleotide sequence ID" value="NZ_FOWW01000001.1"/>
</dbReference>
<dbReference type="InterPro" id="IPR039298">
    <property type="entry name" value="ACOT13"/>
</dbReference>
<dbReference type="PANTHER" id="PTHR21660">
    <property type="entry name" value="THIOESTERASE SUPERFAMILY MEMBER-RELATED"/>
    <property type="match status" value="1"/>
</dbReference>
<accession>A0A1I5MFK0</accession>
<evidence type="ECO:0000256" key="1">
    <source>
        <dbReference type="ARBA" id="ARBA00022801"/>
    </source>
</evidence>
<dbReference type="SUPFAM" id="SSF54637">
    <property type="entry name" value="Thioesterase/thiol ester dehydrase-isomerase"/>
    <property type="match status" value="2"/>
</dbReference>
<name>A0A1I5MFK0_9PSEU</name>
<feature type="domain" description="Acyl-CoA thioesterase-like N-terminal HotDog" evidence="2">
    <location>
        <begin position="33"/>
        <end position="116"/>
    </location>
</feature>
<dbReference type="InterPro" id="IPR049449">
    <property type="entry name" value="TesB_ACOT8-like_N"/>
</dbReference>
<dbReference type="InterPro" id="IPR029069">
    <property type="entry name" value="HotDog_dom_sf"/>
</dbReference>
<dbReference type="CDD" id="cd03443">
    <property type="entry name" value="PaaI_thioesterase"/>
    <property type="match status" value="2"/>
</dbReference>
<evidence type="ECO:0000313" key="3">
    <source>
        <dbReference type="EMBL" id="SFP08362.1"/>
    </source>
</evidence>
<organism evidence="3 4">
    <name type="scientific">Amycolatopsis arida</name>
    <dbReference type="NCBI Taxonomy" id="587909"/>
    <lineage>
        <taxon>Bacteria</taxon>
        <taxon>Bacillati</taxon>
        <taxon>Actinomycetota</taxon>
        <taxon>Actinomycetes</taxon>
        <taxon>Pseudonocardiales</taxon>
        <taxon>Pseudonocardiaceae</taxon>
        <taxon>Amycolatopsis</taxon>
    </lineage>
</organism>
<keyword evidence="1" id="KW-0378">Hydrolase</keyword>
<reference evidence="4" key="1">
    <citation type="submission" date="2016-10" db="EMBL/GenBank/DDBJ databases">
        <authorList>
            <person name="Varghese N."/>
            <person name="Submissions S."/>
        </authorList>
    </citation>
    <scope>NUCLEOTIDE SEQUENCE [LARGE SCALE GENOMIC DNA]</scope>
    <source>
        <strain evidence="4">CGMCC 4.5579</strain>
    </source>
</reference>
<dbReference type="InterPro" id="IPR003736">
    <property type="entry name" value="PAAI_dom"/>
</dbReference>
<keyword evidence="4" id="KW-1185">Reference proteome</keyword>
<dbReference type="GO" id="GO:0047617">
    <property type="term" value="F:fatty acyl-CoA hydrolase activity"/>
    <property type="evidence" value="ECO:0007669"/>
    <property type="project" value="InterPro"/>
</dbReference>
<dbReference type="EMBL" id="FOWW01000001">
    <property type="protein sequence ID" value="SFP08362.1"/>
    <property type="molecule type" value="Genomic_DNA"/>
</dbReference>
<dbReference type="Pfam" id="PF13622">
    <property type="entry name" value="4HBT_3"/>
    <property type="match status" value="1"/>
</dbReference>
<dbReference type="STRING" id="587909.SAMN05421810_101904"/>
<gene>
    <name evidence="3" type="ORF">SAMN05421810_101904</name>
</gene>
<dbReference type="Proteomes" id="UP000198727">
    <property type="component" value="Unassembled WGS sequence"/>
</dbReference>
<evidence type="ECO:0000313" key="4">
    <source>
        <dbReference type="Proteomes" id="UP000198727"/>
    </source>
</evidence>